<keyword evidence="9" id="KW-1185">Reference proteome</keyword>
<dbReference type="PANTHER" id="PTHR40043">
    <property type="entry name" value="UPF0719 INNER MEMBRANE PROTEIN YJFL"/>
    <property type="match status" value="1"/>
</dbReference>
<proteinExistence type="inferred from homology"/>
<organism evidence="8 9">
    <name type="scientific">Neoroseomonas marina</name>
    <dbReference type="NCBI Taxonomy" id="1232220"/>
    <lineage>
        <taxon>Bacteria</taxon>
        <taxon>Pseudomonadati</taxon>
        <taxon>Pseudomonadota</taxon>
        <taxon>Alphaproteobacteria</taxon>
        <taxon>Acetobacterales</taxon>
        <taxon>Acetobacteraceae</taxon>
        <taxon>Neoroseomonas</taxon>
    </lineage>
</organism>
<dbReference type="Proteomes" id="UP000548582">
    <property type="component" value="Unassembled WGS sequence"/>
</dbReference>
<dbReference type="GO" id="GO:0005886">
    <property type="term" value="C:plasma membrane"/>
    <property type="evidence" value="ECO:0007669"/>
    <property type="project" value="UniProtKB-SubCell"/>
</dbReference>
<gene>
    <name evidence="8" type="ORF">GWK16_23150</name>
</gene>
<evidence type="ECO:0000256" key="4">
    <source>
        <dbReference type="ARBA" id="ARBA00022692"/>
    </source>
</evidence>
<evidence type="ECO:0000256" key="7">
    <source>
        <dbReference type="SAM" id="Phobius"/>
    </source>
</evidence>
<keyword evidence="5 7" id="KW-1133">Transmembrane helix</keyword>
<evidence type="ECO:0000313" key="9">
    <source>
        <dbReference type="Proteomes" id="UP000548582"/>
    </source>
</evidence>
<evidence type="ECO:0000313" key="8">
    <source>
        <dbReference type="EMBL" id="NMJ44164.1"/>
    </source>
</evidence>
<dbReference type="AlphaFoldDB" id="A0A848EHN7"/>
<evidence type="ECO:0000256" key="1">
    <source>
        <dbReference type="ARBA" id="ARBA00004651"/>
    </source>
</evidence>
<keyword evidence="3" id="KW-1003">Cell membrane</keyword>
<keyword evidence="4 7" id="KW-0812">Transmembrane</keyword>
<dbReference type="EMBL" id="JABBKX010000012">
    <property type="protein sequence ID" value="NMJ44164.1"/>
    <property type="molecule type" value="Genomic_DNA"/>
</dbReference>
<sequence>MTSLATLPGFLTHFIAGIALVWVGGWIYCRITPQDEVALIRQGNTAAAIAFTGALIGLAIPVGASVSNSANLVDAAVWGLIALIAQLGCFFGVTRMLGPGWREAMEQRNEAAGAVVKGGVAIAVGIINAAAMSS</sequence>
<feature type="transmembrane region" description="Helical" evidence="7">
    <location>
        <begin position="75"/>
        <end position="93"/>
    </location>
</feature>
<dbReference type="RefSeq" id="WP_170056347.1">
    <property type="nucleotide sequence ID" value="NZ_JABBKX010000012.1"/>
</dbReference>
<comment type="similarity">
    <text evidence="2">Belongs to the UPF0719 family.</text>
</comment>
<evidence type="ECO:0000256" key="6">
    <source>
        <dbReference type="ARBA" id="ARBA00023136"/>
    </source>
</evidence>
<protein>
    <submittedName>
        <fullName evidence="8">DUF350 domain-containing protein</fullName>
    </submittedName>
</protein>
<evidence type="ECO:0000256" key="2">
    <source>
        <dbReference type="ARBA" id="ARBA00005779"/>
    </source>
</evidence>
<reference evidence="8 9" key="1">
    <citation type="submission" date="2020-03" db="EMBL/GenBank/DDBJ databases">
        <authorList>
            <person name="Sun Q."/>
        </authorList>
    </citation>
    <scope>NUCLEOTIDE SEQUENCE [LARGE SCALE GENOMIC DNA]</scope>
    <source>
        <strain evidence="8 9">JC162</strain>
    </source>
</reference>
<feature type="transmembrane region" description="Helical" evidence="7">
    <location>
        <begin position="114"/>
        <end position="132"/>
    </location>
</feature>
<name>A0A848EHN7_9PROT</name>
<dbReference type="PANTHER" id="PTHR40043:SF1">
    <property type="entry name" value="UPF0719 INNER MEMBRANE PROTEIN YJFL"/>
    <property type="match status" value="1"/>
</dbReference>
<feature type="transmembrane region" description="Helical" evidence="7">
    <location>
        <begin position="12"/>
        <end position="31"/>
    </location>
</feature>
<evidence type="ECO:0000256" key="3">
    <source>
        <dbReference type="ARBA" id="ARBA00022475"/>
    </source>
</evidence>
<dbReference type="InterPro" id="IPR007140">
    <property type="entry name" value="DUF350"/>
</dbReference>
<evidence type="ECO:0000256" key="5">
    <source>
        <dbReference type="ARBA" id="ARBA00022989"/>
    </source>
</evidence>
<comment type="subcellular location">
    <subcellularLocation>
        <location evidence="1">Cell membrane</location>
        <topology evidence="1">Multi-pass membrane protein</topology>
    </subcellularLocation>
</comment>
<keyword evidence="6 7" id="KW-0472">Membrane</keyword>
<dbReference type="Pfam" id="PF03994">
    <property type="entry name" value="DUF350"/>
    <property type="match status" value="1"/>
</dbReference>
<accession>A0A848EHN7</accession>
<comment type="caution">
    <text evidence="8">The sequence shown here is derived from an EMBL/GenBank/DDBJ whole genome shotgun (WGS) entry which is preliminary data.</text>
</comment>
<feature type="transmembrane region" description="Helical" evidence="7">
    <location>
        <begin position="43"/>
        <end position="63"/>
    </location>
</feature>